<dbReference type="Proteomes" id="UP000033054">
    <property type="component" value="Chromosome"/>
</dbReference>
<reference evidence="1 2" key="1">
    <citation type="journal article" date="2014" name="Curr. Microbiol.">
        <title>Spirosoma radiotolerans sp. nov., a gamma-radiation-resistant bacterium isolated from gamma ray-irradiated soil.</title>
        <authorList>
            <person name="Lee J.J."/>
            <person name="Srinivasan S."/>
            <person name="Lim S."/>
            <person name="Joe M."/>
            <person name="Im S."/>
            <person name="Bae S.I."/>
            <person name="Park K.R."/>
            <person name="Han J.H."/>
            <person name="Park S.H."/>
            <person name="Joo B.M."/>
            <person name="Park S.J."/>
            <person name="Kim M.K."/>
        </authorList>
    </citation>
    <scope>NUCLEOTIDE SEQUENCE [LARGE SCALE GENOMIC DNA]</scope>
    <source>
        <strain evidence="1 2">DG5A</strain>
    </source>
</reference>
<sequence length="74" mass="7844">MDLREWTALSFMIGRTIAVVRVKATGLLNTAASSTDTKSSATTLVASSSTLVAEIKKSPKEGFLNEHEGSIGLF</sequence>
<protein>
    <submittedName>
        <fullName evidence="1">Uncharacterized protein</fullName>
    </submittedName>
</protein>
<dbReference type="EMBL" id="CP010429">
    <property type="protein sequence ID" value="AKD56696.1"/>
    <property type="molecule type" value="Genomic_DNA"/>
</dbReference>
<accession>A0A0E3V8Z1</accession>
<evidence type="ECO:0000313" key="2">
    <source>
        <dbReference type="Proteomes" id="UP000033054"/>
    </source>
</evidence>
<proteinExistence type="predicted"/>
<evidence type="ECO:0000313" key="1">
    <source>
        <dbReference type="EMBL" id="AKD56696.1"/>
    </source>
</evidence>
<dbReference type="HOGENOM" id="CLU_2685993_0_0_10"/>
<dbReference type="AlphaFoldDB" id="A0A0E3V8Z1"/>
<dbReference type="KEGG" id="srd:SD10_19120"/>
<gene>
    <name evidence="1" type="ORF">SD10_19120</name>
</gene>
<keyword evidence="2" id="KW-1185">Reference proteome</keyword>
<name>A0A0E3V8Z1_9BACT</name>
<dbReference type="PATRIC" id="fig|1379870.5.peg.4128"/>
<organism evidence="1 2">
    <name type="scientific">Spirosoma radiotolerans</name>
    <dbReference type="NCBI Taxonomy" id="1379870"/>
    <lineage>
        <taxon>Bacteria</taxon>
        <taxon>Pseudomonadati</taxon>
        <taxon>Bacteroidota</taxon>
        <taxon>Cytophagia</taxon>
        <taxon>Cytophagales</taxon>
        <taxon>Cytophagaceae</taxon>
        <taxon>Spirosoma</taxon>
    </lineage>
</organism>